<dbReference type="GO" id="GO:0000976">
    <property type="term" value="F:transcription cis-regulatory region binding"/>
    <property type="evidence" value="ECO:0007669"/>
    <property type="project" value="TreeGrafter"/>
</dbReference>
<dbReference type="Gene3D" id="1.10.357.10">
    <property type="entry name" value="Tetracycline Repressor, domain 2"/>
    <property type="match status" value="1"/>
</dbReference>
<dbReference type="GO" id="GO:0003700">
    <property type="term" value="F:DNA-binding transcription factor activity"/>
    <property type="evidence" value="ECO:0007669"/>
    <property type="project" value="TreeGrafter"/>
</dbReference>
<dbReference type="InterPro" id="IPR050109">
    <property type="entry name" value="HTH-type_TetR-like_transc_reg"/>
</dbReference>
<dbReference type="PROSITE" id="PS50977">
    <property type="entry name" value="HTH_TETR_2"/>
    <property type="match status" value="1"/>
</dbReference>
<dbReference type="EMBL" id="QKZL01000034">
    <property type="protein sequence ID" value="PZX11254.1"/>
    <property type="molecule type" value="Genomic_DNA"/>
</dbReference>
<dbReference type="SUPFAM" id="SSF48498">
    <property type="entry name" value="Tetracyclin repressor-like, C-terminal domain"/>
    <property type="match status" value="1"/>
</dbReference>
<dbReference type="PANTHER" id="PTHR30055:SF234">
    <property type="entry name" value="HTH-TYPE TRANSCRIPTIONAL REGULATOR BETI"/>
    <property type="match status" value="1"/>
</dbReference>
<name>A0A2W7N366_9RHOB</name>
<evidence type="ECO:0000313" key="7">
    <source>
        <dbReference type="Proteomes" id="UP000248916"/>
    </source>
</evidence>
<dbReference type="InterPro" id="IPR036271">
    <property type="entry name" value="Tet_transcr_reg_TetR-rel_C_sf"/>
</dbReference>
<comment type="caution">
    <text evidence="6">The sequence shown here is derived from an EMBL/GenBank/DDBJ whole genome shotgun (WGS) entry which is preliminary data.</text>
</comment>
<dbReference type="PRINTS" id="PR00455">
    <property type="entry name" value="HTHTETR"/>
</dbReference>
<dbReference type="InterPro" id="IPR009057">
    <property type="entry name" value="Homeodomain-like_sf"/>
</dbReference>
<evidence type="ECO:0000259" key="5">
    <source>
        <dbReference type="PROSITE" id="PS50977"/>
    </source>
</evidence>
<keyword evidence="2 4" id="KW-0238">DNA-binding</keyword>
<proteinExistence type="predicted"/>
<dbReference type="Pfam" id="PF00440">
    <property type="entry name" value="TetR_N"/>
    <property type="match status" value="1"/>
</dbReference>
<protein>
    <submittedName>
        <fullName evidence="6">TetR family transcriptional regulator</fullName>
    </submittedName>
</protein>
<keyword evidence="3" id="KW-0804">Transcription</keyword>
<dbReference type="AlphaFoldDB" id="A0A2W7N366"/>
<sequence length="200" mass="21768">MKDQTTENPEVGTGRRQRVDARRNVESVLRAAMVVFARSGVDAPVREIADEAGVGIGTLYRHFPKRSDLIAAAFRAEVDACADAAWSLAAQHDSGDALSKWVCRYVEFIIAKMGLATALHSGDPAYDDLHEYFETHLCPALQMLLDAAVETGEAQSGLAPKDLLFAIARLCACNGDDPSRSRRMIGLLLDGVRCQAPRPR</sequence>
<dbReference type="OrthoDB" id="9795011at2"/>
<evidence type="ECO:0000256" key="2">
    <source>
        <dbReference type="ARBA" id="ARBA00023125"/>
    </source>
</evidence>
<dbReference type="SUPFAM" id="SSF46689">
    <property type="entry name" value="Homeodomain-like"/>
    <property type="match status" value="1"/>
</dbReference>
<dbReference type="Proteomes" id="UP000248916">
    <property type="component" value="Unassembled WGS sequence"/>
</dbReference>
<evidence type="ECO:0000313" key="6">
    <source>
        <dbReference type="EMBL" id="PZX11254.1"/>
    </source>
</evidence>
<feature type="DNA-binding region" description="H-T-H motif" evidence="4">
    <location>
        <begin position="44"/>
        <end position="63"/>
    </location>
</feature>
<organism evidence="6 7">
    <name type="scientific">Palleronia aestuarii</name>
    <dbReference type="NCBI Taxonomy" id="568105"/>
    <lineage>
        <taxon>Bacteria</taxon>
        <taxon>Pseudomonadati</taxon>
        <taxon>Pseudomonadota</taxon>
        <taxon>Alphaproteobacteria</taxon>
        <taxon>Rhodobacterales</taxon>
        <taxon>Roseobacteraceae</taxon>
        <taxon>Palleronia</taxon>
    </lineage>
</organism>
<reference evidence="6 7" key="1">
    <citation type="submission" date="2018-06" db="EMBL/GenBank/DDBJ databases">
        <title>Genomic Encyclopedia of Archaeal and Bacterial Type Strains, Phase II (KMG-II): from individual species to whole genera.</title>
        <authorList>
            <person name="Goeker M."/>
        </authorList>
    </citation>
    <scope>NUCLEOTIDE SEQUENCE [LARGE SCALE GENOMIC DNA]</scope>
    <source>
        <strain evidence="6 7">DSM 22009</strain>
    </source>
</reference>
<dbReference type="PANTHER" id="PTHR30055">
    <property type="entry name" value="HTH-TYPE TRANSCRIPTIONAL REGULATOR RUTR"/>
    <property type="match status" value="1"/>
</dbReference>
<dbReference type="Pfam" id="PF21597">
    <property type="entry name" value="TetR_C_43"/>
    <property type="match status" value="1"/>
</dbReference>
<accession>A0A2W7N366</accession>
<feature type="domain" description="HTH tetR-type" evidence="5">
    <location>
        <begin position="22"/>
        <end position="81"/>
    </location>
</feature>
<evidence type="ECO:0000256" key="4">
    <source>
        <dbReference type="PROSITE-ProRule" id="PRU00335"/>
    </source>
</evidence>
<keyword evidence="1" id="KW-0805">Transcription regulation</keyword>
<dbReference type="InterPro" id="IPR001647">
    <property type="entry name" value="HTH_TetR"/>
</dbReference>
<dbReference type="RefSeq" id="WP_111538991.1">
    <property type="nucleotide sequence ID" value="NZ_QKZL01000034.1"/>
</dbReference>
<gene>
    <name evidence="6" type="ORF">LX81_04002</name>
</gene>
<keyword evidence="7" id="KW-1185">Reference proteome</keyword>
<dbReference type="InterPro" id="IPR049445">
    <property type="entry name" value="TetR_SbtR-like_C"/>
</dbReference>
<evidence type="ECO:0000256" key="1">
    <source>
        <dbReference type="ARBA" id="ARBA00023015"/>
    </source>
</evidence>
<evidence type="ECO:0000256" key="3">
    <source>
        <dbReference type="ARBA" id="ARBA00023163"/>
    </source>
</evidence>